<protein>
    <recommendedName>
        <fullName evidence="1">Reverse transcriptase domain-containing protein</fullName>
    </recommendedName>
</protein>
<dbReference type="Pfam" id="PF26215">
    <property type="entry name" value="HTH_animal"/>
    <property type="match status" value="1"/>
</dbReference>
<name>A0A0J7KDG0_LASNI</name>
<sequence>MGSPLSPIIADIVLQDLENFALEKLNFTPPFYFRYVDDVVLAAPPTLFNYILNTFNSFHPRLQFTIEIAEEKKLSFLDVTLNLLGNHIICDWFHKPTFSGRYLNFFSQHPFCQKRGTVIGLFDRAFRLSHPIPVRNHQLKRRRIIDFSTDEIG</sequence>
<dbReference type="Proteomes" id="UP000036403">
    <property type="component" value="Unassembled WGS sequence"/>
</dbReference>
<dbReference type="OrthoDB" id="10034600at2759"/>
<dbReference type="CDD" id="cd00304">
    <property type="entry name" value="RT_like"/>
    <property type="match status" value="1"/>
</dbReference>
<keyword evidence="3" id="KW-1185">Reference proteome</keyword>
<evidence type="ECO:0000313" key="3">
    <source>
        <dbReference type="Proteomes" id="UP000036403"/>
    </source>
</evidence>
<dbReference type="PANTHER" id="PTHR21301:SF10">
    <property type="entry name" value="REVERSE TRANSCRIPTASE DOMAIN-CONTAINING PROTEIN"/>
    <property type="match status" value="1"/>
</dbReference>
<reference evidence="2 3" key="1">
    <citation type="submission" date="2015-04" db="EMBL/GenBank/DDBJ databases">
        <title>Lasius niger genome sequencing.</title>
        <authorList>
            <person name="Konorov E.A."/>
            <person name="Nikitin M.A."/>
            <person name="Kirill M.V."/>
            <person name="Chang P."/>
        </authorList>
    </citation>
    <scope>NUCLEOTIDE SEQUENCE [LARGE SCALE GENOMIC DNA]</scope>
    <source>
        <tissue evidence="2">Whole</tissue>
    </source>
</reference>
<dbReference type="PaxDb" id="67767-A0A0J7KDG0"/>
<evidence type="ECO:0000313" key="2">
    <source>
        <dbReference type="EMBL" id="KMQ88407.1"/>
    </source>
</evidence>
<dbReference type="PROSITE" id="PS50878">
    <property type="entry name" value="RT_POL"/>
    <property type="match status" value="1"/>
</dbReference>
<dbReference type="EMBL" id="LBMM01009079">
    <property type="protein sequence ID" value="KMQ88407.1"/>
    <property type="molecule type" value="Genomic_DNA"/>
</dbReference>
<dbReference type="InterPro" id="IPR000477">
    <property type="entry name" value="RT_dom"/>
</dbReference>
<accession>A0A0J7KDG0</accession>
<proteinExistence type="predicted"/>
<organism evidence="2 3">
    <name type="scientific">Lasius niger</name>
    <name type="common">Black garden ant</name>
    <dbReference type="NCBI Taxonomy" id="67767"/>
    <lineage>
        <taxon>Eukaryota</taxon>
        <taxon>Metazoa</taxon>
        <taxon>Ecdysozoa</taxon>
        <taxon>Arthropoda</taxon>
        <taxon>Hexapoda</taxon>
        <taxon>Insecta</taxon>
        <taxon>Pterygota</taxon>
        <taxon>Neoptera</taxon>
        <taxon>Endopterygota</taxon>
        <taxon>Hymenoptera</taxon>
        <taxon>Apocrita</taxon>
        <taxon>Aculeata</taxon>
        <taxon>Formicoidea</taxon>
        <taxon>Formicidae</taxon>
        <taxon>Formicinae</taxon>
        <taxon>Lasius</taxon>
        <taxon>Lasius</taxon>
    </lineage>
</organism>
<evidence type="ECO:0000259" key="1">
    <source>
        <dbReference type="PROSITE" id="PS50878"/>
    </source>
</evidence>
<comment type="caution">
    <text evidence="2">The sequence shown here is derived from an EMBL/GenBank/DDBJ whole genome shotgun (WGS) entry which is preliminary data.</text>
</comment>
<gene>
    <name evidence="2" type="ORF">RF55_12118</name>
</gene>
<dbReference type="PANTHER" id="PTHR21301">
    <property type="entry name" value="REVERSE TRANSCRIPTASE"/>
    <property type="match status" value="1"/>
</dbReference>
<feature type="domain" description="Reverse transcriptase" evidence="1">
    <location>
        <begin position="1"/>
        <end position="88"/>
    </location>
</feature>
<dbReference type="InterPro" id="IPR058912">
    <property type="entry name" value="HTH_animal"/>
</dbReference>
<dbReference type="AlphaFoldDB" id="A0A0J7KDG0"/>